<evidence type="ECO:0000313" key="1">
    <source>
        <dbReference type="EMBL" id="CUN07606.1"/>
    </source>
</evidence>
<gene>
    <name evidence="1" type="ORF">ERS852578_02031</name>
</gene>
<proteinExistence type="predicted"/>
<reference evidence="1 2" key="1">
    <citation type="submission" date="2015-09" db="EMBL/GenBank/DDBJ databases">
        <authorList>
            <consortium name="Pathogen Informatics"/>
        </authorList>
    </citation>
    <scope>NUCLEOTIDE SEQUENCE [LARGE SCALE GENOMIC DNA]</scope>
    <source>
        <strain evidence="1 2">2789STDY5834966</strain>
    </source>
</reference>
<dbReference type="OrthoDB" id="9920149at2"/>
<name>A0A173TZT1_9FIRM</name>
<evidence type="ECO:0000313" key="2">
    <source>
        <dbReference type="Proteomes" id="UP000095390"/>
    </source>
</evidence>
<dbReference type="EMBL" id="CYYC01000025">
    <property type="protein sequence ID" value="CUN07606.1"/>
    <property type="molecule type" value="Genomic_DNA"/>
</dbReference>
<dbReference type="AlphaFoldDB" id="A0A173TZT1"/>
<dbReference type="Proteomes" id="UP000095390">
    <property type="component" value="Unassembled WGS sequence"/>
</dbReference>
<dbReference type="RefSeq" id="WP_055183017.1">
    <property type="nucleotide sequence ID" value="NZ_CYYC01000025.1"/>
</dbReference>
<protein>
    <submittedName>
        <fullName evidence="1">Uncharacterized protein</fullName>
    </submittedName>
</protein>
<sequence length="121" mass="14528">MGLFGLTRKEKETWTSIVIQGLKPGMQIDDVLLKNATDTYITQHIRILEDSVRIVMESKNQKTREERYDLSLQHFDALLKVQKYADKTQKKRIADAQDHFMIMNEYYKHRKQEKQERKKQK</sequence>
<accession>A0A173TZT1</accession>
<organism evidence="1 2">
    <name type="scientific">Anaerobutyricum hallii</name>
    <dbReference type="NCBI Taxonomy" id="39488"/>
    <lineage>
        <taxon>Bacteria</taxon>
        <taxon>Bacillati</taxon>
        <taxon>Bacillota</taxon>
        <taxon>Clostridia</taxon>
        <taxon>Lachnospirales</taxon>
        <taxon>Lachnospiraceae</taxon>
        <taxon>Anaerobutyricum</taxon>
    </lineage>
</organism>